<protein>
    <recommendedName>
        <fullName evidence="3">Acyl-CoA carboxylase subunit epsilon</fullName>
    </recommendedName>
</protein>
<evidence type="ECO:0008006" key="3">
    <source>
        <dbReference type="Google" id="ProtNLM"/>
    </source>
</evidence>
<reference evidence="1 2" key="1">
    <citation type="journal article" date="2019" name="Int. J. Syst. Evol. Microbiol.">
        <title>The Global Catalogue of Microorganisms (GCM) 10K type strain sequencing project: providing services to taxonomists for standard genome sequencing and annotation.</title>
        <authorList>
            <consortium name="The Broad Institute Genomics Platform"/>
            <consortium name="The Broad Institute Genome Sequencing Center for Infectious Disease"/>
            <person name="Wu L."/>
            <person name="Ma J."/>
        </authorList>
    </citation>
    <scope>NUCLEOTIDE SEQUENCE [LARGE SCALE GENOMIC DNA]</scope>
    <source>
        <strain evidence="1 2">JCM 13250</strain>
    </source>
</reference>
<proteinExistence type="predicted"/>
<gene>
    <name evidence="1" type="ORF">GCM10009682_60950</name>
</gene>
<dbReference type="RefSeq" id="WP_344139946.1">
    <property type="nucleotide sequence ID" value="NZ_BAAALT010000283.1"/>
</dbReference>
<dbReference type="Pfam" id="PF13822">
    <property type="entry name" value="ACC_epsilon"/>
    <property type="match status" value="1"/>
</dbReference>
<name>A0ABN2MPQ1_9ACTN</name>
<dbReference type="Proteomes" id="UP001500218">
    <property type="component" value="Unassembled WGS sequence"/>
</dbReference>
<sequence length="63" mass="7345">MDTLYRIIDAELAPDELAALTVVLMARAAIGDDRHPPRHRRRTRIHWRRLGPGGEYRSPVSWR</sequence>
<evidence type="ECO:0000313" key="1">
    <source>
        <dbReference type="EMBL" id="GAA1834421.1"/>
    </source>
</evidence>
<evidence type="ECO:0000313" key="2">
    <source>
        <dbReference type="Proteomes" id="UP001500218"/>
    </source>
</evidence>
<organism evidence="1 2">
    <name type="scientific">Luedemannella flava</name>
    <dbReference type="NCBI Taxonomy" id="349316"/>
    <lineage>
        <taxon>Bacteria</taxon>
        <taxon>Bacillati</taxon>
        <taxon>Actinomycetota</taxon>
        <taxon>Actinomycetes</taxon>
        <taxon>Micromonosporales</taxon>
        <taxon>Micromonosporaceae</taxon>
        <taxon>Luedemannella</taxon>
    </lineage>
</organism>
<keyword evidence="2" id="KW-1185">Reference proteome</keyword>
<dbReference type="EMBL" id="BAAALT010000283">
    <property type="protein sequence ID" value="GAA1834421.1"/>
    <property type="molecule type" value="Genomic_DNA"/>
</dbReference>
<accession>A0ABN2MPQ1</accession>
<comment type="caution">
    <text evidence="1">The sequence shown here is derived from an EMBL/GenBank/DDBJ whole genome shotgun (WGS) entry which is preliminary data.</text>
</comment>
<dbReference type="InterPro" id="IPR032716">
    <property type="entry name" value="ACC_epsilon"/>
</dbReference>